<keyword evidence="3" id="KW-0547">Nucleotide-binding</keyword>
<dbReference type="SUPFAM" id="SSF52156">
    <property type="entry name" value="Initiation factor IF2/eIF5b, domain 3"/>
    <property type="match status" value="1"/>
</dbReference>
<dbReference type="InterPro" id="IPR005225">
    <property type="entry name" value="Small_GTP-bd"/>
</dbReference>
<dbReference type="EMBL" id="MHOB01000048">
    <property type="protein sequence ID" value="OGZ56567.1"/>
    <property type="molecule type" value="Genomic_DNA"/>
</dbReference>
<dbReference type="Pfam" id="PF22042">
    <property type="entry name" value="EF-G_D2"/>
    <property type="match status" value="1"/>
</dbReference>
<dbReference type="Pfam" id="PF11987">
    <property type="entry name" value="IF-2"/>
    <property type="match status" value="1"/>
</dbReference>
<dbReference type="NCBIfam" id="TIGR00231">
    <property type="entry name" value="small_GTP"/>
    <property type="match status" value="1"/>
</dbReference>
<dbReference type="Gene3D" id="3.40.50.10050">
    <property type="entry name" value="Translation initiation factor IF- 2, domain 3"/>
    <property type="match status" value="1"/>
</dbReference>
<proteinExistence type="inferred from homology"/>
<dbReference type="InterPro" id="IPR015760">
    <property type="entry name" value="TIF_IF2"/>
</dbReference>
<comment type="similarity">
    <text evidence="1">Belongs to the TRAFAC class translation factor GTPase superfamily. Classic translation factor GTPase family. IF-2 subfamily.</text>
</comment>
<evidence type="ECO:0000259" key="6">
    <source>
        <dbReference type="PROSITE" id="PS51722"/>
    </source>
</evidence>
<dbReference type="Gene3D" id="2.40.30.10">
    <property type="entry name" value="Translation factors"/>
    <property type="match status" value="3"/>
</dbReference>
<dbReference type="CDD" id="cd01887">
    <property type="entry name" value="IF2_eIF5B"/>
    <property type="match status" value="1"/>
</dbReference>
<evidence type="ECO:0000313" key="8">
    <source>
        <dbReference type="Proteomes" id="UP000178996"/>
    </source>
</evidence>
<dbReference type="InterPro" id="IPR023115">
    <property type="entry name" value="TIF_IF2_dom3"/>
</dbReference>
<gene>
    <name evidence="7" type="ORF">A3G60_00970</name>
</gene>
<keyword evidence="2" id="KW-0396">Initiation factor</keyword>
<organism evidence="7 8">
    <name type="scientific">Candidatus Ryanbacteria bacterium RIFCSPLOWO2_12_FULL_47_9c</name>
    <dbReference type="NCBI Taxonomy" id="1802131"/>
    <lineage>
        <taxon>Bacteria</taxon>
        <taxon>Candidatus Ryaniibacteriota</taxon>
    </lineage>
</organism>
<dbReference type="InterPro" id="IPR053905">
    <property type="entry name" value="EF-G-like_DII"/>
</dbReference>
<evidence type="ECO:0000256" key="5">
    <source>
        <dbReference type="ARBA" id="ARBA00023134"/>
    </source>
</evidence>
<evidence type="ECO:0000256" key="1">
    <source>
        <dbReference type="ARBA" id="ARBA00007733"/>
    </source>
</evidence>
<keyword evidence="4" id="KW-0648">Protein biosynthesis</keyword>
<dbReference type="GO" id="GO:0003924">
    <property type="term" value="F:GTPase activity"/>
    <property type="evidence" value="ECO:0007669"/>
    <property type="project" value="InterPro"/>
</dbReference>
<sequence>MNIKSENSETQTSRHPVVVILGHVDHGKTTLLDFIRSTSVVASEHGGITQHLGAYEINWNGKKITFLDTPGHETFSKMRARGARVADVAVLVIAADDGVKPQTKESLEAIQNAHIPFVVALNKIDKATADLDRVKSQLAEVGVLVEGWGGTVPVVGVSAKDGTHVDELLETVFLLAELSELKADLSLPASGVVIESHLDARRGPSAVLLITNGVLKKGWGGTVPVVGVSAKDGTHVDELLETVFLLAELSELRADLSLPASGVVIESHLDARRGPSALLLITNGVLKKGVFVRAGDVYAPVRILENSEGDDIDNAFPSQPVTVVGFSAVPPVGSPFQAYETKHELEQEFQRAKVADIQREKIVSSEIGVMIKADTLGSYEALLGEIQKVVPPEISVNFFAGGAGEVTEVDIKNISSAKHAFIVGFHTKVKKGALDLAVRFNVEVRMFDIIYEAIDWVKAEFQKLVPKKIVREELGKLLVLKTFGSSSAGRLIGGRVREGRVVSDARFEIMRQGESVGQGSIASLQKNRIPVRELSSGEEGGLLVHAPKSIEERDILVFFYEREA</sequence>
<dbReference type="PANTHER" id="PTHR43381">
    <property type="entry name" value="TRANSLATION INITIATION FACTOR IF-2-RELATED"/>
    <property type="match status" value="1"/>
</dbReference>
<dbReference type="InterPro" id="IPR036925">
    <property type="entry name" value="TIF_IF2_dom3_sf"/>
</dbReference>
<dbReference type="PROSITE" id="PS51722">
    <property type="entry name" value="G_TR_2"/>
    <property type="match status" value="1"/>
</dbReference>
<accession>A0A1G2H272</accession>
<dbReference type="PANTHER" id="PTHR43381:SF5">
    <property type="entry name" value="TR-TYPE G DOMAIN-CONTAINING PROTEIN"/>
    <property type="match status" value="1"/>
</dbReference>
<evidence type="ECO:0000256" key="2">
    <source>
        <dbReference type="ARBA" id="ARBA00022540"/>
    </source>
</evidence>
<dbReference type="Gene3D" id="3.40.50.300">
    <property type="entry name" value="P-loop containing nucleotide triphosphate hydrolases"/>
    <property type="match status" value="1"/>
</dbReference>
<dbReference type="InterPro" id="IPR027417">
    <property type="entry name" value="P-loop_NTPase"/>
</dbReference>
<reference evidence="7 8" key="1">
    <citation type="journal article" date="2016" name="Nat. Commun.">
        <title>Thousands of microbial genomes shed light on interconnected biogeochemical processes in an aquifer system.</title>
        <authorList>
            <person name="Anantharaman K."/>
            <person name="Brown C.T."/>
            <person name="Hug L.A."/>
            <person name="Sharon I."/>
            <person name="Castelle C.J."/>
            <person name="Probst A.J."/>
            <person name="Thomas B.C."/>
            <person name="Singh A."/>
            <person name="Wilkins M.J."/>
            <person name="Karaoz U."/>
            <person name="Brodie E.L."/>
            <person name="Williams K.H."/>
            <person name="Hubbard S.S."/>
            <person name="Banfield J.F."/>
        </authorList>
    </citation>
    <scope>NUCLEOTIDE SEQUENCE [LARGE SCALE GENOMIC DNA]</scope>
</reference>
<dbReference type="InterPro" id="IPR000795">
    <property type="entry name" value="T_Tr_GTP-bd_dom"/>
</dbReference>
<dbReference type="SUPFAM" id="SSF50447">
    <property type="entry name" value="Translation proteins"/>
    <property type="match status" value="2"/>
</dbReference>
<evidence type="ECO:0000313" key="7">
    <source>
        <dbReference type="EMBL" id="OGZ56567.1"/>
    </source>
</evidence>
<dbReference type="FunFam" id="3.40.50.10050:FF:000001">
    <property type="entry name" value="Translation initiation factor IF-2"/>
    <property type="match status" value="1"/>
</dbReference>
<feature type="domain" description="Tr-type G" evidence="6">
    <location>
        <begin position="13"/>
        <end position="182"/>
    </location>
</feature>
<dbReference type="Proteomes" id="UP000178996">
    <property type="component" value="Unassembled WGS sequence"/>
</dbReference>
<evidence type="ECO:0000256" key="4">
    <source>
        <dbReference type="ARBA" id="ARBA00022917"/>
    </source>
</evidence>
<dbReference type="FunFam" id="3.40.50.300:FF:000019">
    <property type="entry name" value="Translation initiation factor IF-2"/>
    <property type="match status" value="1"/>
</dbReference>
<keyword evidence="5" id="KW-0342">GTP-binding</keyword>
<dbReference type="Pfam" id="PF00009">
    <property type="entry name" value="GTP_EFTU"/>
    <property type="match status" value="1"/>
</dbReference>
<evidence type="ECO:0000256" key="3">
    <source>
        <dbReference type="ARBA" id="ARBA00022741"/>
    </source>
</evidence>
<name>A0A1G2H272_9BACT</name>
<dbReference type="AlphaFoldDB" id="A0A1G2H272"/>
<protein>
    <recommendedName>
        <fullName evidence="6">Tr-type G domain-containing protein</fullName>
    </recommendedName>
</protein>
<comment type="caution">
    <text evidence="7">The sequence shown here is derived from an EMBL/GenBank/DDBJ whole genome shotgun (WGS) entry which is preliminary data.</text>
</comment>
<dbReference type="GO" id="GO:0005525">
    <property type="term" value="F:GTP binding"/>
    <property type="evidence" value="ECO:0007669"/>
    <property type="project" value="UniProtKB-KW"/>
</dbReference>
<dbReference type="GO" id="GO:0003743">
    <property type="term" value="F:translation initiation factor activity"/>
    <property type="evidence" value="ECO:0007669"/>
    <property type="project" value="UniProtKB-KW"/>
</dbReference>
<dbReference type="SUPFAM" id="SSF52540">
    <property type="entry name" value="P-loop containing nucleoside triphosphate hydrolases"/>
    <property type="match status" value="1"/>
</dbReference>
<dbReference type="InterPro" id="IPR009000">
    <property type="entry name" value="Transl_B-barrel_sf"/>
</dbReference>
<dbReference type="GO" id="GO:0005737">
    <property type="term" value="C:cytoplasm"/>
    <property type="evidence" value="ECO:0007669"/>
    <property type="project" value="TreeGrafter"/>
</dbReference>